<reference evidence="3" key="1">
    <citation type="submission" date="2017-09" db="EMBL/GenBank/DDBJ databases">
        <title>Depth-based differentiation of microbial function through sediment-hosted aquifers and enrichment of novel symbionts in the deep terrestrial subsurface.</title>
        <authorList>
            <person name="Probst A.J."/>
            <person name="Ladd B."/>
            <person name="Jarett J.K."/>
            <person name="Geller-Mcgrath D.E."/>
            <person name="Sieber C.M.K."/>
            <person name="Emerson J.B."/>
            <person name="Anantharaman K."/>
            <person name="Thomas B.C."/>
            <person name="Malmstrom R."/>
            <person name="Stieglmeier M."/>
            <person name="Klingl A."/>
            <person name="Woyke T."/>
            <person name="Ryan C.M."/>
            <person name="Banfield J.F."/>
        </authorList>
    </citation>
    <scope>NUCLEOTIDE SEQUENCE [LARGE SCALE GENOMIC DNA]</scope>
</reference>
<evidence type="ECO:0000313" key="3">
    <source>
        <dbReference type="Proteomes" id="UP000229370"/>
    </source>
</evidence>
<keyword evidence="1" id="KW-1133">Transmembrane helix</keyword>
<dbReference type="AlphaFoldDB" id="A0A2M8GL69"/>
<gene>
    <name evidence="2" type="ORF">CO007_05430</name>
</gene>
<name>A0A2M8GL69_9BACT</name>
<dbReference type="Proteomes" id="UP000229370">
    <property type="component" value="Unassembled WGS sequence"/>
</dbReference>
<keyword evidence="1" id="KW-0812">Transmembrane</keyword>
<feature type="transmembrane region" description="Helical" evidence="1">
    <location>
        <begin position="12"/>
        <end position="41"/>
    </location>
</feature>
<keyword evidence="1" id="KW-0472">Membrane</keyword>
<protein>
    <recommendedName>
        <fullName evidence="4">Type II secretion system protein</fullName>
    </recommendedName>
</protein>
<organism evidence="2 3">
    <name type="scientific">Candidatus Roizmanbacteria bacterium CG_4_8_14_3_um_filter_36_10</name>
    <dbReference type="NCBI Taxonomy" id="1974834"/>
    <lineage>
        <taxon>Bacteria</taxon>
        <taxon>Candidatus Roizmaniibacteriota</taxon>
    </lineage>
</organism>
<proteinExistence type="predicted"/>
<evidence type="ECO:0008006" key="4">
    <source>
        <dbReference type="Google" id="ProtNLM"/>
    </source>
</evidence>
<evidence type="ECO:0000256" key="1">
    <source>
        <dbReference type="SAM" id="Phobius"/>
    </source>
</evidence>
<comment type="caution">
    <text evidence="2">The sequence shown here is derived from an EMBL/GenBank/DDBJ whole genome shotgun (WGS) entry which is preliminary data.</text>
</comment>
<dbReference type="EMBL" id="PFQK01000093">
    <property type="protein sequence ID" value="PJC81287.1"/>
    <property type="molecule type" value="Genomic_DNA"/>
</dbReference>
<accession>A0A2M8GL69</accession>
<evidence type="ECO:0000313" key="2">
    <source>
        <dbReference type="EMBL" id="PJC81287.1"/>
    </source>
</evidence>
<sequence>MGIKRLLMKKWLAFTLIETVVVIGVIGLVLPVLFTILFVILQQQSKLNRLQQVKKNGDFVLSILERTIKNRAYSIYENTPPTNERCGKGEASYPVTFSDLGGSNFYFLDKDGNWFRFYLTGNKIASSSAGGDIFMTTDLTKVDSFDISCDRSSAFSPATVSVNITISFNTSSTRVEDTASLTYRTRIKMKNY</sequence>